<dbReference type="PROSITE" id="PS51819">
    <property type="entry name" value="VOC"/>
    <property type="match status" value="1"/>
</dbReference>
<organism evidence="2 3">
    <name type="scientific">Mucilaginibacter ximonensis</name>
    <dbReference type="NCBI Taxonomy" id="538021"/>
    <lineage>
        <taxon>Bacteria</taxon>
        <taxon>Pseudomonadati</taxon>
        <taxon>Bacteroidota</taxon>
        <taxon>Sphingobacteriia</taxon>
        <taxon>Sphingobacteriales</taxon>
        <taxon>Sphingobacteriaceae</taxon>
        <taxon>Mucilaginibacter</taxon>
    </lineage>
</organism>
<protein>
    <submittedName>
        <fullName evidence="2">VOC family protein</fullName>
    </submittedName>
</protein>
<comment type="caution">
    <text evidence="2">The sequence shown here is derived from an EMBL/GenBank/DDBJ whole genome shotgun (WGS) entry which is preliminary data.</text>
</comment>
<proteinExistence type="predicted"/>
<accession>A0ABW5Y6S8</accession>
<keyword evidence="3" id="KW-1185">Reference proteome</keyword>
<dbReference type="InterPro" id="IPR029068">
    <property type="entry name" value="Glyas_Bleomycin-R_OHBP_Dase"/>
</dbReference>
<reference evidence="3" key="1">
    <citation type="journal article" date="2019" name="Int. J. Syst. Evol. Microbiol.">
        <title>The Global Catalogue of Microorganisms (GCM) 10K type strain sequencing project: providing services to taxonomists for standard genome sequencing and annotation.</title>
        <authorList>
            <consortium name="The Broad Institute Genomics Platform"/>
            <consortium name="The Broad Institute Genome Sequencing Center for Infectious Disease"/>
            <person name="Wu L."/>
            <person name="Ma J."/>
        </authorList>
    </citation>
    <scope>NUCLEOTIDE SEQUENCE [LARGE SCALE GENOMIC DNA]</scope>
    <source>
        <strain evidence="3">KCTC 22437</strain>
    </source>
</reference>
<dbReference type="Proteomes" id="UP001597557">
    <property type="component" value="Unassembled WGS sequence"/>
</dbReference>
<dbReference type="SUPFAM" id="SSF54593">
    <property type="entry name" value="Glyoxalase/Bleomycin resistance protein/Dihydroxybiphenyl dioxygenase"/>
    <property type="match status" value="1"/>
</dbReference>
<dbReference type="RefSeq" id="WP_377181342.1">
    <property type="nucleotide sequence ID" value="NZ_JBHUPD010000001.1"/>
</dbReference>
<sequence length="116" mass="13352">MENIKLGAAVPQLPVVEVEKAQTYYCDILGFELLWTYPDKYIGAVGRGDLVIFFAKTTQPITPCYHWIFTETVDEAYQELKARGADIVENIEDKPWNIRQFAIKDLNGHIFYIHQG</sequence>
<evidence type="ECO:0000313" key="3">
    <source>
        <dbReference type="Proteomes" id="UP001597557"/>
    </source>
</evidence>
<dbReference type="EMBL" id="JBHUPD010000001">
    <property type="protein sequence ID" value="MFD2871048.1"/>
    <property type="molecule type" value="Genomic_DNA"/>
</dbReference>
<gene>
    <name evidence="2" type="ORF">ACFS5N_01130</name>
</gene>
<name>A0ABW5Y6S8_9SPHI</name>
<feature type="domain" description="VOC" evidence="1">
    <location>
        <begin position="5"/>
        <end position="116"/>
    </location>
</feature>
<dbReference type="InterPro" id="IPR037523">
    <property type="entry name" value="VOC_core"/>
</dbReference>
<dbReference type="Gene3D" id="3.10.180.10">
    <property type="entry name" value="2,3-Dihydroxybiphenyl 1,2-Dioxygenase, domain 1"/>
    <property type="match status" value="1"/>
</dbReference>
<evidence type="ECO:0000313" key="2">
    <source>
        <dbReference type="EMBL" id="MFD2871048.1"/>
    </source>
</evidence>
<dbReference type="InterPro" id="IPR004360">
    <property type="entry name" value="Glyas_Fos-R_dOase_dom"/>
</dbReference>
<dbReference type="Pfam" id="PF00903">
    <property type="entry name" value="Glyoxalase"/>
    <property type="match status" value="1"/>
</dbReference>
<evidence type="ECO:0000259" key="1">
    <source>
        <dbReference type="PROSITE" id="PS51819"/>
    </source>
</evidence>